<sequence length="73" mass="8872">MQREYLCGHFRWIANKWCPDYTKTHKRCKPNVTHFEYRYTPQRLSQPPCGECKSKMEPRVPWESMIKRRGVAV</sequence>
<evidence type="ECO:0000313" key="1">
    <source>
        <dbReference type="EMBL" id="KAK0633969.1"/>
    </source>
</evidence>
<dbReference type="Proteomes" id="UP001175000">
    <property type="component" value="Unassembled WGS sequence"/>
</dbReference>
<organism evidence="1 2">
    <name type="scientific">Immersiella caudata</name>
    <dbReference type="NCBI Taxonomy" id="314043"/>
    <lineage>
        <taxon>Eukaryota</taxon>
        <taxon>Fungi</taxon>
        <taxon>Dikarya</taxon>
        <taxon>Ascomycota</taxon>
        <taxon>Pezizomycotina</taxon>
        <taxon>Sordariomycetes</taxon>
        <taxon>Sordariomycetidae</taxon>
        <taxon>Sordariales</taxon>
        <taxon>Lasiosphaeriaceae</taxon>
        <taxon>Immersiella</taxon>
    </lineage>
</organism>
<name>A0AA39XHF3_9PEZI</name>
<gene>
    <name evidence="1" type="ORF">B0T14DRAFT_416283</name>
</gene>
<dbReference type="AlphaFoldDB" id="A0AA39XHF3"/>
<protein>
    <submittedName>
        <fullName evidence="1">Uncharacterized protein</fullName>
    </submittedName>
</protein>
<comment type="caution">
    <text evidence="1">The sequence shown here is derived from an EMBL/GenBank/DDBJ whole genome shotgun (WGS) entry which is preliminary data.</text>
</comment>
<keyword evidence="2" id="KW-1185">Reference proteome</keyword>
<proteinExistence type="predicted"/>
<evidence type="ECO:0000313" key="2">
    <source>
        <dbReference type="Proteomes" id="UP001175000"/>
    </source>
</evidence>
<accession>A0AA39XHF3</accession>
<reference evidence="1" key="1">
    <citation type="submission" date="2023-06" db="EMBL/GenBank/DDBJ databases">
        <title>Genome-scale phylogeny and comparative genomics of the fungal order Sordariales.</title>
        <authorList>
            <consortium name="Lawrence Berkeley National Laboratory"/>
            <person name="Hensen N."/>
            <person name="Bonometti L."/>
            <person name="Westerberg I."/>
            <person name="Brannstrom I.O."/>
            <person name="Guillou S."/>
            <person name="Cros-Aarteil S."/>
            <person name="Calhoun S."/>
            <person name="Haridas S."/>
            <person name="Kuo A."/>
            <person name="Mondo S."/>
            <person name="Pangilinan J."/>
            <person name="Riley R."/>
            <person name="Labutti K."/>
            <person name="Andreopoulos B."/>
            <person name="Lipzen A."/>
            <person name="Chen C."/>
            <person name="Yanf M."/>
            <person name="Daum C."/>
            <person name="Ng V."/>
            <person name="Clum A."/>
            <person name="Steindorff A."/>
            <person name="Ohm R."/>
            <person name="Martin F."/>
            <person name="Silar P."/>
            <person name="Natvig D."/>
            <person name="Lalanne C."/>
            <person name="Gautier V."/>
            <person name="Ament-Velasquez S.L."/>
            <person name="Kruys A."/>
            <person name="Hutchinson M.I."/>
            <person name="Powell A.J."/>
            <person name="Barry K."/>
            <person name="Miller A.N."/>
            <person name="Grigoriev I.V."/>
            <person name="Debuchy R."/>
            <person name="Gladieux P."/>
            <person name="Thoren M.H."/>
            <person name="Johannesson H."/>
        </authorList>
    </citation>
    <scope>NUCLEOTIDE SEQUENCE</scope>
    <source>
        <strain evidence="1">CBS 606.72</strain>
    </source>
</reference>
<dbReference type="EMBL" id="JAULSU010000001">
    <property type="protein sequence ID" value="KAK0633969.1"/>
    <property type="molecule type" value="Genomic_DNA"/>
</dbReference>